<proteinExistence type="predicted"/>
<keyword evidence="5" id="KW-1185">Reference proteome</keyword>
<gene>
    <name evidence="4" type="ORF">TRUGW13939_01531</name>
</gene>
<dbReference type="AlphaFoldDB" id="A0A7H8QLN3"/>
<feature type="transmembrane region" description="Helical" evidence="2">
    <location>
        <begin position="317"/>
        <end position="339"/>
    </location>
</feature>
<evidence type="ECO:0000256" key="2">
    <source>
        <dbReference type="SAM" id="Phobius"/>
    </source>
</evidence>
<feature type="region of interest" description="Disordered" evidence="1">
    <location>
        <begin position="491"/>
        <end position="539"/>
    </location>
</feature>
<dbReference type="GeneID" id="55989042"/>
<keyword evidence="2" id="KW-0472">Membrane</keyword>
<dbReference type="OrthoDB" id="3918601at2759"/>
<protein>
    <recommendedName>
        <fullName evidence="3">Rhodopsin domain-containing protein</fullName>
    </recommendedName>
</protein>
<keyword evidence="2" id="KW-1133">Transmembrane helix</keyword>
<feature type="domain" description="Rhodopsin" evidence="3">
    <location>
        <begin position="224"/>
        <end position="451"/>
    </location>
</feature>
<dbReference type="EMBL" id="CP055898">
    <property type="protein sequence ID" value="QKX54445.1"/>
    <property type="molecule type" value="Genomic_DNA"/>
</dbReference>
<name>A0A7H8QLN3_TALRU</name>
<feature type="transmembrane region" description="Helical" evidence="2">
    <location>
        <begin position="206"/>
        <end position="228"/>
    </location>
</feature>
<accession>A0A7H8QLN3</accession>
<dbReference type="Pfam" id="PF20684">
    <property type="entry name" value="Fung_rhodopsin"/>
    <property type="match status" value="1"/>
</dbReference>
<evidence type="ECO:0000313" key="5">
    <source>
        <dbReference type="Proteomes" id="UP000509510"/>
    </source>
</evidence>
<organism evidence="4 5">
    <name type="scientific">Talaromyces rugulosus</name>
    <name type="common">Penicillium rugulosum</name>
    <dbReference type="NCBI Taxonomy" id="121627"/>
    <lineage>
        <taxon>Eukaryota</taxon>
        <taxon>Fungi</taxon>
        <taxon>Dikarya</taxon>
        <taxon>Ascomycota</taxon>
        <taxon>Pezizomycotina</taxon>
        <taxon>Eurotiomycetes</taxon>
        <taxon>Eurotiomycetidae</taxon>
        <taxon>Eurotiales</taxon>
        <taxon>Trichocomaceae</taxon>
        <taxon>Talaromyces</taxon>
        <taxon>Talaromyces sect. Islandici</taxon>
    </lineage>
</organism>
<evidence type="ECO:0000313" key="4">
    <source>
        <dbReference type="EMBL" id="QKX54445.1"/>
    </source>
</evidence>
<feature type="transmembrane region" description="Helical" evidence="2">
    <location>
        <begin position="285"/>
        <end position="305"/>
    </location>
</feature>
<dbReference type="PANTHER" id="PTHR38794:SF1">
    <property type="entry name" value="INTEGRAL MEMBRANE PROTEIN"/>
    <property type="match status" value="1"/>
</dbReference>
<dbReference type="RefSeq" id="XP_035340624.1">
    <property type="nucleotide sequence ID" value="XM_035484731.1"/>
</dbReference>
<reference evidence="5" key="1">
    <citation type="submission" date="2020-06" db="EMBL/GenBank/DDBJ databases">
        <title>A chromosome-scale genome assembly of Talaromyces rugulosus W13939.</title>
        <authorList>
            <person name="Wang B."/>
            <person name="Guo L."/>
            <person name="Ye K."/>
            <person name="Wang L."/>
        </authorList>
    </citation>
    <scope>NUCLEOTIDE SEQUENCE [LARGE SCALE GENOMIC DNA]</scope>
    <source>
        <strain evidence="5">W13939</strain>
    </source>
</reference>
<sequence>MTYKIEIAKDEDLPEIMGILWKCFEDPYQPVLRVFFPILDNDREASLLTATNGQREEYKEAYPELIWLKVTDEKTNKIVAGAKWYFYQRNPFVPKPGESHDPSNEVAVWYPEGVGRDLATLVMHAFEEPRTRMGQKEHSCIISTLFLLSPSTSKEGSANLSLTGASQKPMNWASIPGLMHLSLGSHYTKSFLTEMTRFKGDTWTPAINVTCWFLMVVAILGIIVRLGTKAWIYRKFTPDDYVIILSIIFEIAQVIATSVATAYGYGEHIKTLSESQLTAMLKGQYAAQILSIVSLASSKISYVMFLRSITVVPADRMIALIFIIGLSLWGLVSVITVAFQCQPLPTWDYLSGKCYDRQSWQNFFSASNIATEVAIVSHTLIVIALTNAIPLANRTSSSSVVAATIAHIVVLNKTFDDPDVTYATWSVSVTDQLILTSSIITACSAQLKPFLDSLRSSGMRLDALTGSYHYKSQRHYGHNSSHDRYAGYGSQTASKRRSINLRNLTGKGPSIGKDLGESEAYVSTSHPSPDWDTASATSESRIIREVRTFTVTEEPRHPSNPDDVN</sequence>
<feature type="transmembrane region" description="Helical" evidence="2">
    <location>
        <begin position="240"/>
        <end position="265"/>
    </location>
</feature>
<keyword evidence="2" id="KW-0812">Transmembrane</keyword>
<dbReference type="KEGG" id="trg:TRUGW13939_01531"/>
<evidence type="ECO:0000256" key="1">
    <source>
        <dbReference type="SAM" id="MobiDB-lite"/>
    </source>
</evidence>
<dbReference type="Proteomes" id="UP000509510">
    <property type="component" value="Chromosome I"/>
</dbReference>
<evidence type="ECO:0000259" key="3">
    <source>
        <dbReference type="Pfam" id="PF20684"/>
    </source>
</evidence>
<dbReference type="PANTHER" id="PTHR38794">
    <property type="entry name" value="INTEGRAL MEMBRANE PROTEIN"/>
    <property type="match status" value="1"/>
</dbReference>
<dbReference type="InterPro" id="IPR049326">
    <property type="entry name" value="Rhodopsin_dom_fungi"/>
</dbReference>